<proteinExistence type="predicted"/>
<dbReference type="InterPro" id="IPR036365">
    <property type="entry name" value="PGBD-like_sf"/>
</dbReference>
<dbReference type="OrthoDB" id="5622735at2"/>
<accession>A0A1T4XTG3</accession>
<protein>
    <recommendedName>
        <fullName evidence="3">Peptidoglycan binding domain-containing protein</fullName>
    </recommendedName>
</protein>
<gene>
    <name evidence="1" type="ORF">SAMN02745130_03360</name>
</gene>
<dbReference type="RefSeq" id="WP_078923805.1">
    <property type="nucleotide sequence ID" value="NZ_FUYB01000022.1"/>
</dbReference>
<sequence>MITSLLTGCASQGELINLTHAPSARSKLDLTIPTRPRLPTHCSAELLRPAVFREEPLKVLVYDGSANYTNVPAEMTWHESKIQVEPARYAQETEAAEYEILEDRIEVERARSELYASPARYKTSVREVLVKPEHQSWQSGCLATAAKTCLEKIPATFTQLTTETIQEPAQIRQRNIPAKTITIKRKKLIKAGKGSGDILPARYTVIKRYRVSKPWKIISSLVPARYETLMVQCKRRDEQILTLPVVCPNTLNTEQITQIQKALLQHGQNLKLSGSLDTHTLQALHAFQVEHQLFVGAITLETLRKLGLA</sequence>
<evidence type="ECO:0000313" key="2">
    <source>
        <dbReference type="Proteomes" id="UP000190460"/>
    </source>
</evidence>
<dbReference type="EMBL" id="FUYB01000022">
    <property type="protein sequence ID" value="SKA92341.1"/>
    <property type="molecule type" value="Genomic_DNA"/>
</dbReference>
<dbReference type="STRING" id="92487.SAMN02745130_03360"/>
<name>A0A1T4XTG3_9GAMM</name>
<evidence type="ECO:0000313" key="1">
    <source>
        <dbReference type="EMBL" id="SKA92341.1"/>
    </source>
</evidence>
<organism evidence="1 2">
    <name type="scientific">Thiothrix eikelboomii</name>
    <dbReference type="NCBI Taxonomy" id="92487"/>
    <lineage>
        <taxon>Bacteria</taxon>
        <taxon>Pseudomonadati</taxon>
        <taxon>Pseudomonadota</taxon>
        <taxon>Gammaproteobacteria</taxon>
        <taxon>Thiotrichales</taxon>
        <taxon>Thiotrichaceae</taxon>
        <taxon>Thiothrix</taxon>
    </lineage>
</organism>
<evidence type="ECO:0008006" key="3">
    <source>
        <dbReference type="Google" id="ProtNLM"/>
    </source>
</evidence>
<keyword evidence="2" id="KW-1185">Reference proteome</keyword>
<reference evidence="1 2" key="1">
    <citation type="submission" date="2017-02" db="EMBL/GenBank/DDBJ databases">
        <authorList>
            <person name="Peterson S.W."/>
        </authorList>
    </citation>
    <scope>NUCLEOTIDE SEQUENCE [LARGE SCALE GENOMIC DNA]</scope>
    <source>
        <strain evidence="1 2">ATCC 49788</strain>
    </source>
</reference>
<dbReference type="Proteomes" id="UP000190460">
    <property type="component" value="Unassembled WGS sequence"/>
</dbReference>
<dbReference type="SUPFAM" id="SSF47090">
    <property type="entry name" value="PGBD-like"/>
    <property type="match status" value="1"/>
</dbReference>
<dbReference type="AlphaFoldDB" id="A0A1T4XTG3"/>